<dbReference type="Pfam" id="PF00398">
    <property type="entry name" value="RrnaAD"/>
    <property type="match status" value="1"/>
</dbReference>
<name>A0AAF0DPW1_9BASI</name>
<sequence length="469" mass="52284">MLSRLPRLTVRLAHAVPVRTPVVVSLRTLATGVKANQSGRAKPEGERRKRRTKAALTLSAEPMYKNTAPVAEEDAPFCHSHLPHPAMWKQKFSFTKDNFARHRYFVSRQETAREIVSKIGLDDPSRVGRKATIIEAYAGPGTLTRELMQHPNVERVVALENVPTFLPSLEELKVDPTLEGNNDKLHILPQSGFVWDTYETLIHDGYLSNLENQIPNLGPNAPPMDWEATSPLVFVAQIPNTVHGEQLFAQLVHAISSGFWLFQYGRVKMVFVCGETVATRALATPANTRDRAKLGTTVQCLSTPELLMSADELQPYGDYFYPPTPSIGPRVPITNTFIPNANISSGLSKLNLAVLSIDPLKNLLVKSRDLDAFEFLTRNLFVLKTKPISEALKHVAPGAANILKMLAPDRPGMQERPHEVILPDTPVVQLTNEQWAALAVVFEKWPFRPQNLFEEGRVTRGNGADKQFF</sequence>
<comment type="similarity">
    <text evidence="6 7">Belongs to the class I-like SAM-binding methyltransferase superfamily. rRNA adenine N(6)-methyltransferase family.</text>
</comment>
<evidence type="ECO:0000256" key="5">
    <source>
        <dbReference type="ARBA" id="ARBA00024915"/>
    </source>
</evidence>
<dbReference type="EC" id="2.1.1.-" evidence="7"/>
<reference evidence="8" key="1">
    <citation type="submission" date="2023-03" db="EMBL/GenBank/DDBJ databases">
        <title>Mating type loci evolution in Malassezia.</title>
        <authorList>
            <person name="Coelho M.A."/>
        </authorList>
    </citation>
    <scope>NUCLEOTIDE SEQUENCE</scope>
    <source>
        <strain evidence="8">CBS 14135</strain>
    </source>
</reference>
<dbReference type="InterPro" id="IPR023165">
    <property type="entry name" value="rRNA_Ade_diMease-like_C"/>
</dbReference>
<dbReference type="SUPFAM" id="SSF53335">
    <property type="entry name" value="S-adenosyl-L-methionine-dependent methyltransferases"/>
    <property type="match status" value="1"/>
</dbReference>
<keyword evidence="3 6" id="KW-0949">S-adenosyl-L-methionine</keyword>
<organism evidence="8 9">
    <name type="scientific">Malassezia brasiliensis</name>
    <dbReference type="NCBI Taxonomy" id="1821822"/>
    <lineage>
        <taxon>Eukaryota</taxon>
        <taxon>Fungi</taxon>
        <taxon>Dikarya</taxon>
        <taxon>Basidiomycota</taxon>
        <taxon>Ustilaginomycotina</taxon>
        <taxon>Malasseziomycetes</taxon>
        <taxon>Malasseziales</taxon>
        <taxon>Malasseziaceae</taxon>
        <taxon>Malassezia</taxon>
    </lineage>
</organism>
<evidence type="ECO:0000313" key="8">
    <source>
        <dbReference type="EMBL" id="WFC93763.1"/>
    </source>
</evidence>
<comment type="caution">
    <text evidence="6">Lacks conserved residue(s) required for the propagation of feature annotation.</text>
</comment>
<evidence type="ECO:0000256" key="1">
    <source>
        <dbReference type="ARBA" id="ARBA00022603"/>
    </source>
</evidence>
<evidence type="ECO:0000256" key="6">
    <source>
        <dbReference type="PROSITE-ProRule" id="PRU01026"/>
    </source>
</evidence>
<keyword evidence="9" id="KW-1185">Reference proteome</keyword>
<evidence type="ECO:0000256" key="2">
    <source>
        <dbReference type="ARBA" id="ARBA00022679"/>
    </source>
</evidence>
<proteinExistence type="inferred from homology"/>
<dbReference type="AlphaFoldDB" id="A0AAF0DPW1"/>
<feature type="binding site" evidence="6">
    <location>
        <position position="106"/>
    </location>
    <ligand>
        <name>S-adenosyl-L-methionine</name>
        <dbReference type="ChEBI" id="CHEBI:59789"/>
    </ligand>
</feature>
<keyword evidence="4 6" id="KW-0694">RNA-binding</keyword>
<protein>
    <recommendedName>
        <fullName evidence="7">rRNA adenine N(6)-methyltransferase</fullName>
        <ecNumber evidence="7">2.1.1.-</ecNumber>
    </recommendedName>
</protein>
<dbReference type="InterPro" id="IPR029063">
    <property type="entry name" value="SAM-dependent_MTases_sf"/>
</dbReference>
<gene>
    <name evidence="8" type="ORF">MBRA1_000386</name>
</gene>
<comment type="function">
    <text evidence="5">Mitochondrial transcription factor that confers selective promoter recognition on the core subunit of the yeast mitochondrial RNA polymerase. Interacts with DNA in a non-specific manner.</text>
</comment>
<dbReference type="InterPro" id="IPR001737">
    <property type="entry name" value="KsgA/Erm"/>
</dbReference>
<feature type="binding site" evidence="6">
    <location>
        <position position="160"/>
    </location>
    <ligand>
        <name>S-adenosyl-L-methionine</name>
        <dbReference type="ChEBI" id="CHEBI:59789"/>
    </ligand>
</feature>
<evidence type="ECO:0000256" key="3">
    <source>
        <dbReference type="ARBA" id="ARBA00022691"/>
    </source>
</evidence>
<dbReference type="PROSITE" id="PS51689">
    <property type="entry name" value="SAM_RNA_A_N6_MT"/>
    <property type="match status" value="1"/>
</dbReference>
<dbReference type="PANTHER" id="PTHR11727:SF7">
    <property type="entry name" value="DIMETHYLADENOSINE TRANSFERASE-RELATED"/>
    <property type="match status" value="1"/>
</dbReference>
<dbReference type="GO" id="GO:0000179">
    <property type="term" value="F:rRNA (adenine-N6,N6-)-dimethyltransferase activity"/>
    <property type="evidence" value="ECO:0007669"/>
    <property type="project" value="UniProtKB-UniRule"/>
</dbReference>
<dbReference type="EMBL" id="CP119951">
    <property type="protein sequence ID" value="WFC93763.1"/>
    <property type="molecule type" value="Genomic_DNA"/>
</dbReference>
<keyword evidence="2 6" id="KW-0808">Transferase</keyword>
<evidence type="ECO:0000313" key="9">
    <source>
        <dbReference type="Proteomes" id="UP001216638"/>
    </source>
</evidence>
<dbReference type="Gene3D" id="1.10.8.100">
    <property type="entry name" value="Ribosomal RNA adenine dimethylase-like, domain 2"/>
    <property type="match status" value="1"/>
</dbReference>
<keyword evidence="1 6" id="KW-0489">Methyltransferase</keyword>
<keyword evidence="7" id="KW-0698">rRNA processing</keyword>
<dbReference type="Proteomes" id="UP001216638">
    <property type="component" value="Chromosome 1"/>
</dbReference>
<dbReference type="GO" id="GO:0003723">
    <property type="term" value="F:RNA binding"/>
    <property type="evidence" value="ECO:0007669"/>
    <property type="project" value="UniProtKB-UniRule"/>
</dbReference>
<evidence type="ECO:0000256" key="7">
    <source>
        <dbReference type="RuleBase" id="RU362106"/>
    </source>
</evidence>
<evidence type="ECO:0000256" key="4">
    <source>
        <dbReference type="ARBA" id="ARBA00022884"/>
    </source>
</evidence>
<dbReference type="Gene3D" id="3.40.50.150">
    <property type="entry name" value="Vaccinia Virus protein VP39"/>
    <property type="match status" value="1"/>
</dbReference>
<accession>A0AAF0DPW1</accession>
<dbReference type="PANTHER" id="PTHR11727">
    <property type="entry name" value="DIMETHYLADENOSINE TRANSFERASE"/>
    <property type="match status" value="1"/>
</dbReference>